<organism evidence="1 2">
    <name type="scientific">Paeniglutamicibacter kerguelensis</name>
    <dbReference type="NCBI Taxonomy" id="254788"/>
    <lineage>
        <taxon>Bacteria</taxon>
        <taxon>Bacillati</taxon>
        <taxon>Actinomycetota</taxon>
        <taxon>Actinomycetes</taxon>
        <taxon>Micrococcales</taxon>
        <taxon>Micrococcaceae</taxon>
        <taxon>Paeniglutamicibacter</taxon>
    </lineage>
</organism>
<evidence type="ECO:0000313" key="1">
    <source>
        <dbReference type="EMBL" id="MBP2385606.1"/>
    </source>
</evidence>
<reference evidence="1 2" key="1">
    <citation type="submission" date="2021-03" db="EMBL/GenBank/DDBJ databases">
        <title>Sequencing the genomes of 1000 actinobacteria strains.</title>
        <authorList>
            <person name="Klenk H.-P."/>
        </authorList>
    </citation>
    <scope>NUCLEOTIDE SEQUENCE [LARGE SCALE GENOMIC DNA]</scope>
    <source>
        <strain evidence="1 2">DSM 15797</strain>
    </source>
</reference>
<proteinExistence type="predicted"/>
<evidence type="ECO:0000313" key="2">
    <source>
        <dbReference type="Proteomes" id="UP001296993"/>
    </source>
</evidence>
<dbReference type="Proteomes" id="UP001296993">
    <property type="component" value="Unassembled WGS sequence"/>
</dbReference>
<name>A0ABS4XB53_9MICC</name>
<dbReference type="EMBL" id="JAGIOF010000001">
    <property type="protein sequence ID" value="MBP2385606.1"/>
    <property type="molecule type" value="Genomic_DNA"/>
</dbReference>
<sequence length="65" mass="7035">MANLSDAGERNFYALWMRSFSADIATVPVRLVLGLHAALATLRGDEIQTVGARQSDMELPCSLLA</sequence>
<gene>
    <name evidence="1" type="ORF">JOF47_001117</name>
</gene>
<accession>A0ABS4XB53</accession>
<dbReference type="RefSeq" id="WP_209996473.1">
    <property type="nucleotide sequence ID" value="NZ_BAAAJY010000007.1"/>
</dbReference>
<keyword evidence="2" id="KW-1185">Reference proteome</keyword>
<comment type="caution">
    <text evidence="1">The sequence shown here is derived from an EMBL/GenBank/DDBJ whole genome shotgun (WGS) entry which is preliminary data.</text>
</comment>
<protein>
    <submittedName>
        <fullName evidence="1">Uncharacterized protein</fullName>
    </submittedName>
</protein>